<dbReference type="HOGENOM" id="CLU_1848232_0_0_1"/>
<keyword evidence="2" id="KW-1185">Reference proteome</keyword>
<organism evidence="1">
    <name type="scientific">Oryza glumipatula</name>
    <dbReference type="NCBI Taxonomy" id="40148"/>
    <lineage>
        <taxon>Eukaryota</taxon>
        <taxon>Viridiplantae</taxon>
        <taxon>Streptophyta</taxon>
        <taxon>Embryophyta</taxon>
        <taxon>Tracheophyta</taxon>
        <taxon>Spermatophyta</taxon>
        <taxon>Magnoliopsida</taxon>
        <taxon>Liliopsida</taxon>
        <taxon>Poales</taxon>
        <taxon>Poaceae</taxon>
        <taxon>BOP clade</taxon>
        <taxon>Oryzoideae</taxon>
        <taxon>Oryzeae</taxon>
        <taxon>Oryzinae</taxon>
        <taxon>Oryza</taxon>
    </lineage>
</organism>
<proteinExistence type="predicted"/>
<evidence type="ECO:0000313" key="2">
    <source>
        <dbReference type="Proteomes" id="UP000026961"/>
    </source>
</evidence>
<dbReference type="Gramene" id="OGLUM05G03630.3">
    <property type="protein sequence ID" value="OGLUM05G03630.3"/>
    <property type="gene ID" value="OGLUM05G03630"/>
</dbReference>
<dbReference type="AlphaFoldDB" id="A0A0D9ZUD0"/>
<dbReference type="EnsemblPlants" id="OGLUM05G03630.3">
    <property type="protein sequence ID" value="OGLUM05G03630.3"/>
    <property type="gene ID" value="OGLUM05G03630"/>
</dbReference>
<reference evidence="1" key="2">
    <citation type="submission" date="2018-05" db="EMBL/GenBank/DDBJ databases">
        <title>OgluRS3 (Oryza glumaepatula Reference Sequence Version 3).</title>
        <authorList>
            <person name="Zhang J."/>
            <person name="Kudrna D."/>
            <person name="Lee S."/>
            <person name="Talag J."/>
            <person name="Welchert J."/>
            <person name="Wing R.A."/>
        </authorList>
    </citation>
    <scope>NUCLEOTIDE SEQUENCE [LARGE SCALE GENOMIC DNA]</scope>
</reference>
<name>A0A0D9ZUD0_9ORYZ</name>
<protein>
    <submittedName>
        <fullName evidence="1">Uncharacterized protein</fullName>
    </submittedName>
</protein>
<accession>A0A0D9ZUD0</accession>
<sequence length="152" mass="16558">MISQLFFPHRFLRSRHVSFLDSNSLCLCVAAASSQSNLNRIRMKICEMSHSFHVRLTSIQEGICWTCGSNDSQGPMNGLRSTPTRSGASVVTQTSPITGSRDRALNLDVAAPASNQEKNTRKARCSLQMNSILAFVYVGKKAAAGCKHAPLT</sequence>
<dbReference type="Proteomes" id="UP000026961">
    <property type="component" value="Chromosome 5"/>
</dbReference>
<reference evidence="1" key="1">
    <citation type="submission" date="2015-04" db="UniProtKB">
        <authorList>
            <consortium name="EnsemblPlants"/>
        </authorList>
    </citation>
    <scope>IDENTIFICATION</scope>
</reference>
<evidence type="ECO:0000313" key="1">
    <source>
        <dbReference type="EnsemblPlants" id="OGLUM05G03630.3"/>
    </source>
</evidence>